<dbReference type="InterPro" id="IPR003609">
    <property type="entry name" value="Pan_app"/>
</dbReference>
<keyword evidence="4" id="KW-1185">Reference proteome</keyword>
<evidence type="ECO:0000313" key="4">
    <source>
        <dbReference type="Proteomes" id="UP001208570"/>
    </source>
</evidence>
<keyword evidence="1" id="KW-0812">Transmembrane</keyword>
<evidence type="ECO:0000256" key="1">
    <source>
        <dbReference type="SAM" id="Phobius"/>
    </source>
</evidence>
<organism evidence="3 4">
    <name type="scientific">Paralvinella palmiformis</name>
    <dbReference type="NCBI Taxonomy" id="53620"/>
    <lineage>
        <taxon>Eukaryota</taxon>
        <taxon>Metazoa</taxon>
        <taxon>Spiralia</taxon>
        <taxon>Lophotrochozoa</taxon>
        <taxon>Annelida</taxon>
        <taxon>Polychaeta</taxon>
        <taxon>Sedentaria</taxon>
        <taxon>Canalipalpata</taxon>
        <taxon>Terebellida</taxon>
        <taxon>Terebelliformia</taxon>
        <taxon>Alvinellidae</taxon>
        <taxon>Paralvinella</taxon>
    </lineage>
</organism>
<gene>
    <name evidence="3" type="ORF">LSH36_244g02060</name>
</gene>
<accession>A0AAD9N304</accession>
<sequence length="169" mass="18791">MPKSKGISIVSVFIFCGVVVCLIQKVFTCDKGIFNEIKGKRGRGAFLLEVNVTSVNHCLRACRLMRKCYRFNFGGKDIENGLCQLLIQYNGLTDDTRWSYYVTCPDDMDYYESTGSCYGLASHGSNFNTGSRICETWAPGVHLADIYSDAENAICGSYFGETGNYSTLL</sequence>
<dbReference type="InterPro" id="IPR016186">
    <property type="entry name" value="C-type_lectin-like/link_sf"/>
</dbReference>
<dbReference type="Pfam" id="PF00024">
    <property type="entry name" value="PAN_1"/>
    <property type="match status" value="1"/>
</dbReference>
<reference evidence="3" key="1">
    <citation type="journal article" date="2023" name="Mol. Biol. Evol.">
        <title>Third-Generation Sequencing Reveals the Adaptive Role of the Epigenome in Three Deep-Sea Polychaetes.</title>
        <authorList>
            <person name="Perez M."/>
            <person name="Aroh O."/>
            <person name="Sun Y."/>
            <person name="Lan Y."/>
            <person name="Juniper S.K."/>
            <person name="Young C.R."/>
            <person name="Angers B."/>
            <person name="Qian P.Y."/>
        </authorList>
    </citation>
    <scope>NUCLEOTIDE SEQUENCE</scope>
    <source>
        <strain evidence="3">P08H-3</strain>
    </source>
</reference>
<keyword evidence="1" id="KW-0472">Membrane</keyword>
<feature type="transmembrane region" description="Helical" evidence="1">
    <location>
        <begin position="7"/>
        <end position="27"/>
    </location>
</feature>
<dbReference type="Proteomes" id="UP001208570">
    <property type="component" value="Unassembled WGS sequence"/>
</dbReference>
<evidence type="ECO:0000313" key="3">
    <source>
        <dbReference type="EMBL" id="KAK2155272.1"/>
    </source>
</evidence>
<evidence type="ECO:0000259" key="2">
    <source>
        <dbReference type="PROSITE" id="PS50948"/>
    </source>
</evidence>
<dbReference type="SUPFAM" id="SSF56436">
    <property type="entry name" value="C-type lectin-like"/>
    <property type="match status" value="1"/>
</dbReference>
<feature type="domain" description="Apple" evidence="2">
    <location>
        <begin position="29"/>
        <end position="117"/>
    </location>
</feature>
<dbReference type="EMBL" id="JAODUP010000244">
    <property type="protein sequence ID" value="KAK2155272.1"/>
    <property type="molecule type" value="Genomic_DNA"/>
</dbReference>
<dbReference type="PROSITE" id="PS50948">
    <property type="entry name" value="PAN"/>
    <property type="match status" value="1"/>
</dbReference>
<comment type="caution">
    <text evidence="3">The sequence shown here is derived from an EMBL/GenBank/DDBJ whole genome shotgun (WGS) entry which is preliminary data.</text>
</comment>
<dbReference type="Gene3D" id="3.10.100.10">
    <property type="entry name" value="Mannose-Binding Protein A, subunit A"/>
    <property type="match status" value="1"/>
</dbReference>
<proteinExistence type="predicted"/>
<dbReference type="InterPro" id="IPR016187">
    <property type="entry name" value="CTDL_fold"/>
</dbReference>
<name>A0AAD9N304_9ANNE</name>
<dbReference type="AlphaFoldDB" id="A0AAD9N304"/>
<protein>
    <recommendedName>
        <fullName evidence="2">Apple domain-containing protein</fullName>
    </recommendedName>
</protein>
<keyword evidence="1" id="KW-1133">Transmembrane helix</keyword>